<dbReference type="PANTHER" id="PTHR34409">
    <property type="entry name" value="SET DOMAIN-CONTAINING PROTEIN"/>
    <property type="match status" value="1"/>
</dbReference>
<dbReference type="PANTHER" id="PTHR34409:SF1">
    <property type="entry name" value="MYB-LIKE DOMAIN-CONTAINING PROTEIN"/>
    <property type="match status" value="1"/>
</dbReference>
<dbReference type="OrthoDB" id="99432at2759"/>
<dbReference type="Proteomes" id="UP000620124">
    <property type="component" value="Unassembled WGS sequence"/>
</dbReference>
<dbReference type="AlphaFoldDB" id="A0A8H6Z6V6"/>
<reference evidence="1" key="1">
    <citation type="submission" date="2020-05" db="EMBL/GenBank/DDBJ databases">
        <title>Mycena genomes resolve the evolution of fungal bioluminescence.</title>
        <authorList>
            <person name="Tsai I.J."/>
        </authorList>
    </citation>
    <scope>NUCLEOTIDE SEQUENCE</scope>
    <source>
        <strain evidence="1">CCC161011</strain>
    </source>
</reference>
<protein>
    <submittedName>
        <fullName evidence="1">Uncharacterized protein</fullName>
    </submittedName>
</protein>
<accession>A0A8H6Z6V6</accession>
<keyword evidence="2" id="KW-1185">Reference proteome</keyword>
<gene>
    <name evidence="1" type="ORF">MVEN_00041000</name>
</gene>
<evidence type="ECO:0000313" key="1">
    <source>
        <dbReference type="EMBL" id="KAF7371842.1"/>
    </source>
</evidence>
<dbReference type="EMBL" id="JACAZI010000001">
    <property type="protein sequence ID" value="KAF7371842.1"/>
    <property type="molecule type" value="Genomic_DNA"/>
</dbReference>
<evidence type="ECO:0000313" key="2">
    <source>
        <dbReference type="Proteomes" id="UP000620124"/>
    </source>
</evidence>
<organism evidence="1 2">
    <name type="scientific">Mycena venus</name>
    <dbReference type="NCBI Taxonomy" id="2733690"/>
    <lineage>
        <taxon>Eukaryota</taxon>
        <taxon>Fungi</taxon>
        <taxon>Dikarya</taxon>
        <taxon>Basidiomycota</taxon>
        <taxon>Agaricomycotina</taxon>
        <taxon>Agaricomycetes</taxon>
        <taxon>Agaricomycetidae</taxon>
        <taxon>Agaricales</taxon>
        <taxon>Marasmiineae</taxon>
        <taxon>Mycenaceae</taxon>
        <taxon>Mycena</taxon>
    </lineage>
</organism>
<proteinExistence type="predicted"/>
<sequence>MRNFNSSAPECLATVNASLPCWSGRLEGIKGREAFGVTLSELHLLSPKRLSLRRLLLSRPSLLPMFLGSSTMPTGSPGSVIPMEIGLLPRTSYEAPAPPASSAMAQSAAQPASFNFPPTLSGHPLMKDVTKLLDYVEKHLPLGQKGWKAIQSDFGKWATESGCPERDVKSLETKYKLLLKTKKPTVRQWASSLSLY</sequence>
<name>A0A8H6Z6V6_9AGAR</name>
<comment type="caution">
    <text evidence="1">The sequence shown here is derived from an EMBL/GenBank/DDBJ whole genome shotgun (WGS) entry which is preliminary data.</text>
</comment>